<dbReference type="GO" id="GO:0015279">
    <property type="term" value="F:store-operated calcium channel activity"/>
    <property type="evidence" value="ECO:0000318"/>
    <property type="project" value="GO_Central"/>
</dbReference>
<dbReference type="eggNOG" id="KOG4298">
    <property type="taxonomic scope" value="Eukaryota"/>
</dbReference>
<evidence type="ECO:0000313" key="8">
    <source>
        <dbReference type="EnsemblMetazoa" id="HelroP124660"/>
    </source>
</evidence>
<organism evidence="8 9">
    <name type="scientific">Helobdella robusta</name>
    <name type="common">Californian leech</name>
    <dbReference type="NCBI Taxonomy" id="6412"/>
    <lineage>
        <taxon>Eukaryota</taxon>
        <taxon>Metazoa</taxon>
        <taxon>Spiralia</taxon>
        <taxon>Lophotrochozoa</taxon>
        <taxon>Annelida</taxon>
        <taxon>Clitellata</taxon>
        <taxon>Hirudinea</taxon>
        <taxon>Rhynchobdellida</taxon>
        <taxon>Glossiphoniidae</taxon>
        <taxon>Helobdella</taxon>
    </lineage>
</organism>
<evidence type="ECO:0000256" key="6">
    <source>
        <dbReference type="SAM" id="Phobius"/>
    </source>
</evidence>
<reference evidence="9" key="1">
    <citation type="submission" date="2012-12" db="EMBL/GenBank/DDBJ databases">
        <authorList>
            <person name="Hellsten U."/>
            <person name="Grimwood J."/>
            <person name="Chapman J.A."/>
            <person name="Shapiro H."/>
            <person name="Aerts A."/>
            <person name="Otillar R.P."/>
            <person name="Terry A.Y."/>
            <person name="Boore J.L."/>
            <person name="Simakov O."/>
            <person name="Marletaz F."/>
            <person name="Cho S.-J."/>
            <person name="Edsinger-Gonzales E."/>
            <person name="Havlak P."/>
            <person name="Kuo D.-H."/>
            <person name="Larsson T."/>
            <person name="Lv J."/>
            <person name="Arendt D."/>
            <person name="Savage R."/>
            <person name="Osoegawa K."/>
            <person name="de Jong P."/>
            <person name="Lindberg D.R."/>
            <person name="Seaver E.C."/>
            <person name="Weisblat D.A."/>
            <person name="Putnam N.H."/>
            <person name="Grigoriev I.V."/>
            <person name="Rokhsar D.S."/>
        </authorList>
    </citation>
    <scope>NUCLEOTIDE SEQUENCE</scope>
</reference>
<reference evidence="8" key="3">
    <citation type="submission" date="2015-06" db="UniProtKB">
        <authorList>
            <consortium name="EnsemblMetazoa"/>
        </authorList>
    </citation>
    <scope>IDENTIFICATION</scope>
</reference>
<accession>T1EH24</accession>
<evidence type="ECO:0008006" key="10">
    <source>
        <dbReference type="Google" id="ProtNLM"/>
    </source>
</evidence>
<protein>
    <recommendedName>
        <fullName evidence="10">ORAI calcium release-activated calcium modulator 1a</fullName>
    </recommendedName>
</protein>
<evidence type="ECO:0000256" key="5">
    <source>
        <dbReference type="ARBA" id="ARBA00023136"/>
    </source>
</evidence>
<keyword evidence="3 6" id="KW-0812">Transmembrane</keyword>
<keyword evidence="9" id="KW-1185">Reference proteome</keyword>
<evidence type="ECO:0000256" key="1">
    <source>
        <dbReference type="ARBA" id="ARBA00004141"/>
    </source>
</evidence>
<dbReference type="KEGG" id="hro:HELRODRAFT_124660"/>
<feature type="transmembrane region" description="Helical" evidence="6">
    <location>
        <begin position="145"/>
        <end position="166"/>
    </location>
</feature>
<name>T1EH24_HELRO</name>
<gene>
    <name evidence="8" type="primary">20195874</name>
    <name evidence="7" type="ORF">HELRODRAFT_124660</name>
</gene>
<dbReference type="OMA" id="IECVICC"/>
<dbReference type="GO" id="GO:0016020">
    <property type="term" value="C:membrane"/>
    <property type="evidence" value="ECO:0000318"/>
    <property type="project" value="GO_Central"/>
</dbReference>
<comment type="similarity">
    <text evidence="2">Belongs to the Orai family.</text>
</comment>
<dbReference type="InterPro" id="IPR038350">
    <property type="entry name" value="Orai_sf"/>
</dbReference>
<dbReference type="GO" id="GO:0002115">
    <property type="term" value="P:store-operated calcium entry"/>
    <property type="evidence" value="ECO:0000318"/>
    <property type="project" value="GO_Central"/>
</dbReference>
<dbReference type="EnsemblMetazoa" id="HelroT124660">
    <property type="protein sequence ID" value="HelroP124660"/>
    <property type="gene ID" value="HelroG124660"/>
</dbReference>
<evidence type="ECO:0000313" key="7">
    <source>
        <dbReference type="EMBL" id="ESN98037.1"/>
    </source>
</evidence>
<dbReference type="PANTHER" id="PTHR31501:SF7">
    <property type="entry name" value="CALCIUM RELEASE-ACTIVATED CALCIUM CHANNEL PROTEIN 1"/>
    <property type="match status" value="1"/>
</dbReference>
<dbReference type="GeneID" id="20195874"/>
<dbReference type="PANTHER" id="PTHR31501">
    <property type="entry name" value="CALCIUM RELEASE-ACTIVATED CALCIUM CHANNEL PROTEIN 1"/>
    <property type="match status" value="1"/>
</dbReference>
<dbReference type="AlphaFoldDB" id="T1EH24"/>
<dbReference type="Pfam" id="PF07856">
    <property type="entry name" value="Orai-1"/>
    <property type="match status" value="1"/>
</dbReference>
<keyword evidence="4 6" id="KW-1133">Transmembrane helix</keyword>
<dbReference type="HOGENOM" id="CLU_062509_2_0_1"/>
<dbReference type="RefSeq" id="XP_009023737.1">
    <property type="nucleotide sequence ID" value="XM_009025489.1"/>
</dbReference>
<evidence type="ECO:0000256" key="2">
    <source>
        <dbReference type="ARBA" id="ARBA00008062"/>
    </source>
</evidence>
<dbReference type="InParanoid" id="T1EH24"/>
<dbReference type="STRING" id="6412.T1EH24"/>
<dbReference type="FunFam" id="1.20.140.140:FF:000005">
    <property type="entry name" value="calcium release-activated calcium channel protein 1"/>
    <property type="match status" value="1"/>
</dbReference>
<dbReference type="EMBL" id="AMQM01005986">
    <property type="status" value="NOT_ANNOTATED_CDS"/>
    <property type="molecule type" value="Genomic_DNA"/>
</dbReference>
<evidence type="ECO:0000256" key="3">
    <source>
        <dbReference type="ARBA" id="ARBA00022692"/>
    </source>
</evidence>
<dbReference type="Proteomes" id="UP000015101">
    <property type="component" value="Unassembled WGS sequence"/>
</dbReference>
<dbReference type="Gene3D" id="1.20.140.140">
    <property type="entry name" value="Calcium release-activated calcium channel protein Orai"/>
    <property type="match status" value="1"/>
</dbReference>
<dbReference type="CTD" id="20195874"/>
<feature type="transmembrane region" description="Helical" evidence="6">
    <location>
        <begin position="105"/>
        <end position="133"/>
    </location>
</feature>
<dbReference type="InterPro" id="IPR012446">
    <property type="entry name" value="CRAC_channel"/>
</dbReference>
<comment type="subcellular location">
    <subcellularLocation>
        <location evidence="1">Membrane</location>
        <topology evidence="1">Multi-pass membrane protein</topology>
    </subcellularLocation>
</comment>
<dbReference type="EMBL" id="KB097222">
    <property type="protein sequence ID" value="ESN98037.1"/>
    <property type="molecule type" value="Genomic_DNA"/>
</dbReference>
<keyword evidence="5 6" id="KW-0472">Membrane</keyword>
<dbReference type="OrthoDB" id="61124at2759"/>
<evidence type="ECO:0000313" key="9">
    <source>
        <dbReference type="Proteomes" id="UP000015101"/>
    </source>
</evidence>
<sequence>SLVQTNQEYTAWKRFYLARAKLQASSKTSALLSGFVMVSMVELSLEKENLPSQGVVVAFAACTALVVAVYLIALLVSTCILPHLEAVDGVKKHPSALKDSPHVGLHVFIELAWIFSTGIGIFLFLCQMILLAWLRFRMIDLPSAIVVTAIIFPVIIIFIVFSVIFYRKLVSFRYRQRVIELDEL</sequence>
<proteinExistence type="inferred from homology"/>
<evidence type="ECO:0000256" key="4">
    <source>
        <dbReference type="ARBA" id="ARBA00022989"/>
    </source>
</evidence>
<feature type="transmembrane region" description="Helical" evidence="6">
    <location>
        <begin position="57"/>
        <end position="84"/>
    </location>
</feature>
<reference evidence="7 9" key="2">
    <citation type="journal article" date="2013" name="Nature">
        <title>Insights into bilaterian evolution from three spiralian genomes.</title>
        <authorList>
            <person name="Simakov O."/>
            <person name="Marletaz F."/>
            <person name="Cho S.J."/>
            <person name="Edsinger-Gonzales E."/>
            <person name="Havlak P."/>
            <person name="Hellsten U."/>
            <person name="Kuo D.H."/>
            <person name="Larsson T."/>
            <person name="Lv J."/>
            <person name="Arendt D."/>
            <person name="Savage R."/>
            <person name="Osoegawa K."/>
            <person name="de Jong P."/>
            <person name="Grimwood J."/>
            <person name="Chapman J.A."/>
            <person name="Shapiro H."/>
            <person name="Aerts A."/>
            <person name="Otillar R.P."/>
            <person name="Terry A.Y."/>
            <person name="Boore J.L."/>
            <person name="Grigoriev I.V."/>
            <person name="Lindberg D.R."/>
            <person name="Seaver E.C."/>
            <person name="Weisblat D.A."/>
            <person name="Putnam N.H."/>
            <person name="Rokhsar D.S."/>
        </authorList>
    </citation>
    <scope>NUCLEOTIDE SEQUENCE</scope>
</reference>